<protein>
    <submittedName>
        <fullName evidence="2">Uncharacterized protein</fullName>
    </submittedName>
</protein>
<name>A0A512PQZ8_9LACO</name>
<feature type="signal peptide" evidence="1">
    <location>
        <begin position="1"/>
        <end position="30"/>
    </location>
</feature>
<gene>
    <name evidence="2" type="ORF">LRA02_25060</name>
</gene>
<reference evidence="2 3" key="1">
    <citation type="submission" date="2019-07" db="EMBL/GenBank/DDBJ databases">
        <title>Whole genome shotgun sequence of Lactobacillus rapi NBRC 109618.</title>
        <authorList>
            <person name="Hosoyama A."/>
            <person name="Uohara A."/>
            <person name="Ohji S."/>
            <person name="Ichikawa N."/>
        </authorList>
    </citation>
    <scope>NUCLEOTIDE SEQUENCE [LARGE SCALE GENOMIC DNA]</scope>
    <source>
        <strain evidence="2 3">NBRC 109618</strain>
    </source>
</reference>
<dbReference type="EMBL" id="BKAM01000108">
    <property type="protein sequence ID" value="GEP73638.1"/>
    <property type="molecule type" value="Genomic_DNA"/>
</dbReference>
<evidence type="ECO:0000256" key="1">
    <source>
        <dbReference type="SAM" id="SignalP"/>
    </source>
</evidence>
<evidence type="ECO:0000313" key="2">
    <source>
        <dbReference type="EMBL" id="GEP73638.1"/>
    </source>
</evidence>
<dbReference type="OrthoDB" id="2284251at2"/>
<proteinExistence type="predicted"/>
<evidence type="ECO:0000313" key="3">
    <source>
        <dbReference type="Proteomes" id="UP000321569"/>
    </source>
</evidence>
<dbReference type="RefSeq" id="WP_056982116.1">
    <property type="nucleotide sequence ID" value="NZ_BKAM01000108.1"/>
</dbReference>
<organism evidence="2 3">
    <name type="scientific">Lentilactobacillus rapi</name>
    <dbReference type="NCBI Taxonomy" id="481723"/>
    <lineage>
        <taxon>Bacteria</taxon>
        <taxon>Bacillati</taxon>
        <taxon>Bacillota</taxon>
        <taxon>Bacilli</taxon>
        <taxon>Lactobacillales</taxon>
        <taxon>Lactobacillaceae</taxon>
        <taxon>Lentilactobacillus</taxon>
    </lineage>
</organism>
<dbReference type="AlphaFoldDB" id="A0A512PQZ8"/>
<sequence>MKKIISIVSIIFLSLLVGVTMTNSVQTASADYLPSSPFRVKSRSIDPKDSGTFTNDYYRLTQKAKATVTYTVKGTYGKQVKRTMTMPKGTIVAGKFGYVDKKHIYPGPAGLSYYLQRKTMSSHYYGLINGQGRLSFKIAYTPSRIVRIKRPAYAMPFGNGILLSGGLAALKQINNPDYQSNAVKITSDGYLEYYPSNHQTYKWRYQQKTSGGSSIMTGTNRTNFDMRPQAYAKINKAVKKGATVYLYTNKKVDGTNQKQVKKSGAYKYRLAVRNLHTPYWMTNYGANDDGSAASLYMVGSKPYYTEIAQAFN</sequence>
<accession>A0A512PQZ8</accession>
<keyword evidence="1" id="KW-0732">Signal</keyword>
<comment type="caution">
    <text evidence="2">The sequence shown here is derived from an EMBL/GenBank/DDBJ whole genome shotgun (WGS) entry which is preliminary data.</text>
</comment>
<feature type="chain" id="PRO_5021804730" evidence="1">
    <location>
        <begin position="31"/>
        <end position="312"/>
    </location>
</feature>
<dbReference type="Proteomes" id="UP000321569">
    <property type="component" value="Unassembled WGS sequence"/>
</dbReference>